<dbReference type="Proteomes" id="UP001168877">
    <property type="component" value="Unassembled WGS sequence"/>
</dbReference>
<organism evidence="1 2">
    <name type="scientific">Acer saccharum</name>
    <name type="common">Sugar maple</name>
    <dbReference type="NCBI Taxonomy" id="4024"/>
    <lineage>
        <taxon>Eukaryota</taxon>
        <taxon>Viridiplantae</taxon>
        <taxon>Streptophyta</taxon>
        <taxon>Embryophyta</taxon>
        <taxon>Tracheophyta</taxon>
        <taxon>Spermatophyta</taxon>
        <taxon>Magnoliopsida</taxon>
        <taxon>eudicotyledons</taxon>
        <taxon>Gunneridae</taxon>
        <taxon>Pentapetalae</taxon>
        <taxon>rosids</taxon>
        <taxon>malvids</taxon>
        <taxon>Sapindales</taxon>
        <taxon>Sapindaceae</taxon>
        <taxon>Hippocastanoideae</taxon>
        <taxon>Acereae</taxon>
        <taxon>Acer</taxon>
    </lineage>
</organism>
<accession>A0AA39THU9</accession>
<sequence>MMVASAQGLLANFPSDVAEAIGILHGISLATEAALTRLGFFLSPQSLNQGLFSIFGWVSIDTGFDDEPEDISDCELEEKVFLIRGFWIPEDLWGLYSECEW</sequence>
<reference evidence="1" key="1">
    <citation type="journal article" date="2022" name="Plant J.">
        <title>Strategies of tolerance reflected in two North American maple genomes.</title>
        <authorList>
            <person name="McEvoy S.L."/>
            <person name="Sezen U.U."/>
            <person name="Trouern-Trend A."/>
            <person name="McMahon S.M."/>
            <person name="Schaberg P.G."/>
            <person name="Yang J."/>
            <person name="Wegrzyn J.L."/>
            <person name="Swenson N.G."/>
        </authorList>
    </citation>
    <scope>NUCLEOTIDE SEQUENCE</scope>
    <source>
        <strain evidence="1">NS2018</strain>
    </source>
</reference>
<protein>
    <submittedName>
        <fullName evidence="1">Uncharacterized protein</fullName>
    </submittedName>
</protein>
<gene>
    <name evidence="1" type="ORF">LWI29_031266</name>
</gene>
<reference evidence="1" key="2">
    <citation type="submission" date="2023-06" db="EMBL/GenBank/DDBJ databases">
        <authorList>
            <person name="Swenson N.G."/>
            <person name="Wegrzyn J.L."/>
            <person name="Mcevoy S.L."/>
        </authorList>
    </citation>
    <scope>NUCLEOTIDE SEQUENCE</scope>
    <source>
        <strain evidence="1">NS2018</strain>
        <tissue evidence="1">Leaf</tissue>
    </source>
</reference>
<keyword evidence="2" id="KW-1185">Reference proteome</keyword>
<evidence type="ECO:0000313" key="2">
    <source>
        <dbReference type="Proteomes" id="UP001168877"/>
    </source>
</evidence>
<proteinExistence type="predicted"/>
<evidence type="ECO:0000313" key="1">
    <source>
        <dbReference type="EMBL" id="KAK0608479.1"/>
    </source>
</evidence>
<comment type="caution">
    <text evidence="1">The sequence shown here is derived from an EMBL/GenBank/DDBJ whole genome shotgun (WGS) entry which is preliminary data.</text>
</comment>
<dbReference type="AlphaFoldDB" id="A0AA39THU9"/>
<name>A0AA39THU9_ACESA</name>
<dbReference type="EMBL" id="JAUESC010000001">
    <property type="protein sequence ID" value="KAK0608479.1"/>
    <property type="molecule type" value="Genomic_DNA"/>
</dbReference>